<dbReference type="PANTHER" id="PTHR24221:SF654">
    <property type="entry name" value="ATP-BINDING CASSETTE SUB-FAMILY B MEMBER 6"/>
    <property type="match status" value="1"/>
</dbReference>
<evidence type="ECO:0000259" key="1">
    <source>
        <dbReference type="Pfam" id="PF00005"/>
    </source>
</evidence>
<dbReference type="InterPro" id="IPR003439">
    <property type="entry name" value="ABC_transporter-like_ATP-bd"/>
</dbReference>
<name>A0A2H0TWJ2_9BACT</name>
<organism evidence="2 3">
    <name type="scientific">Candidatus Magasanikbacteria bacterium CG10_big_fil_rev_8_21_14_0_10_42_10</name>
    <dbReference type="NCBI Taxonomy" id="1974649"/>
    <lineage>
        <taxon>Bacteria</taxon>
        <taxon>Candidatus Magasanikiibacteriota</taxon>
    </lineage>
</organism>
<evidence type="ECO:0000313" key="3">
    <source>
        <dbReference type="Proteomes" id="UP000231530"/>
    </source>
</evidence>
<dbReference type="AlphaFoldDB" id="A0A2H0TWJ2"/>
<gene>
    <name evidence="2" type="ORF">COU32_01510</name>
</gene>
<dbReference type="EMBL" id="PFBY01000020">
    <property type="protein sequence ID" value="PIR76522.1"/>
    <property type="molecule type" value="Genomic_DNA"/>
</dbReference>
<accession>A0A2H0TWJ2</accession>
<reference evidence="3" key="1">
    <citation type="submission" date="2017-09" db="EMBL/GenBank/DDBJ databases">
        <title>Depth-based differentiation of microbial function through sediment-hosted aquifers and enrichment of novel symbionts in the deep terrestrial subsurface.</title>
        <authorList>
            <person name="Probst A.J."/>
            <person name="Ladd B."/>
            <person name="Jarett J.K."/>
            <person name="Geller-Mcgrath D.E."/>
            <person name="Sieber C.M.K."/>
            <person name="Emerson J.B."/>
            <person name="Anantharaman K."/>
            <person name="Thomas B.C."/>
            <person name="Malmstrom R."/>
            <person name="Stieglmeier M."/>
            <person name="Klingl A."/>
            <person name="Woyke T."/>
            <person name="Ryan C.M."/>
            <person name="Banfield J.F."/>
        </authorList>
    </citation>
    <scope>NUCLEOTIDE SEQUENCE [LARGE SCALE GENOMIC DNA]</scope>
</reference>
<dbReference type="InterPro" id="IPR039421">
    <property type="entry name" value="Type_1_exporter"/>
</dbReference>
<dbReference type="GO" id="GO:0016887">
    <property type="term" value="F:ATP hydrolysis activity"/>
    <property type="evidence" value="ECO:0007669"/>
    <property type="project" value="InterPro"/>
</dbReference>
<dbReference type="Pfam" id="PF00005">
    <property type="entry name" value="ABC_tran"/>
    <property type="match status" value="1"/>
</dbReference>
<proteinExistence type="predicted"/>
<dbReference type="PANTHER" id="PTHR24221">
    <property type="entry name" value="ATP-BINDING CASSETTE SUB-FAMILY B"/>
    <property type="match status" value="1"/>
</dbReference>
<dbReference type="Gene3D" id="3.40.50.300">
    <property type="entry name" value="P-loop containing nucleotide triphosphate hydrolases"/>
    <property type="match status" value="1"/>
</dbReference>
<dbReference type="SUPFAM" id="SSF52540">
    <property type="entry name" value="P-loop containing nucleoside triphosphate hydrolases"/>
    <property type="match status" value="1"/>
</dbReference>
<dbReference type="InterPro" id="IPR027417">
    <property type="entry name" value="P-loop_NTPase"/>
</dbReference>
<feature type="domain" description="ABC transporter" evidence="1">
    <location>
        <begin position="8"/>
        <end position="60"/>
    </location>
</feature>
<dbReference type="Proteomes" id="UP000231530">
    <property type="component" value="Unassembled WGS sequence"/>
</dbReference>
<sequence length="138" mass="15533">VYEAARLAHAHEFIESFPEKYKTFVGERGVKLSGGERQRVAIARAILKNAPILILDEATSSLDSESEKLIQDALHNLMKGKTVIVIAHRLSTIMSMDRILVIEDGDIVEDGTHKQLLRKSKGFYRRLWDLQAGTFIGE</sequence>
<dbReference type="GO" id="GO:0034040">
    <property type="term" value="F:ATPase-coupled lipid transmembrane transporter activity"/>
    <property type="evidence" value="ECO:0007669"/>
    <property type="project" value="TreeGrafter"/>
</dbReference>
<feature type="non-terminal residue" evidence="2">
    <location>
        <position position="1"/>
    </location>
</feature>
<comment type="caution">
    <text evidence="2">The sequence shown here is derived from an EMBL/GenBank/DDBJ whole genome shotgun (WGS) entry which is preliminary data.</text>
</comment>
<evidence type="ECO:0000313" key="2">
    <source>
        <dbReference type="EMBL" id="PIR76522.1"/>
    </source>
</evidence>
<protein>
    <submittedName>
        <fullName evidence="2">ABC transporter permease</fullName>
    </submittedName>
</protein>
<dbReference type="GO" id="GO:0005524">
    <property type="term" value="F:ATP binding"/>
    <property type="evidence" value="ECO:0007669"/>
    <property type="project" value="InterPro"/>
</dbReference>